<evidence type="ECO:0000313" key="2">
    <source>
        <dbReference type="EMBL" id="QHQ25965.1"/>
    </source>
</evidence>
<reference evidence="2" key="2">
    <citation type="journal article" date="2022" name="Plant Pathol J">
        <title>Comparative Genomic Analysis of Pathogenic Factors of Pectobacterium Species Isolated in South Korea Using Whole-Genome Sequencing.</title>
        <authorList>
            <person name="Jee S."/>
            <person name="Kang I.J."/>
            <person name="Bak G."/>
            <person name="Kang S."/>
            <person name="Lee J."/>
            <person name="Heu S."/>
            <person name="Hwang I."/>
        </authorList>
    </citation>
    <scope>NUCLEOTIDE SEQUENCE</scope>
    <source>
        <strain evidence="2">PZ1</strain>
    </source>
</reference>
<accession>A0AAP9LE75</accession>
<dbReference type="RefSeq" id="WP_131522965.1">
    <property type="nucleotide sequence ID" value="NZ_CP046377.1"/>
</dbReference>
<evidence type="ECO:0000313" key="3">
    <source>
        <dbReference type="Proteomes" id="UP000464054"/>
    </source>
</evidence>
<dbReference type="Proteomes" id="UP000464054">
    <property type="component" value="Chromosome"/>
</dbReference>
<keyword evidence="4" id="KW-1185">Reference proteome</keyword>
<name>A0AAP9LE75_9GAMM</name>
<dbReference type="AlphaFoldDB" id="A0AAP9LE75"/>
<dbReference type="Proteomes" id="UP001617714">
    <property type="component" value="Unassembled WGS sequence"/>
</dbReference>
<sequence length="195" mass="22419">MVKIISTSERNTPPKCNLDFPERKKTLSSNVNEKSVENIFRIENTQTSMLYNIVNYKKLNFRKKINYQSIDKSQVINAGSYVYCGGIDGFPKNNLGVSLNELGELVLIKGKSHDLIKGMFKKYKSKHATQMAKLTDANYNIKFNHLYVNANGMLIGDEKDSEKSYSINIVNIPTKSDENEQSIKIFFVEYKKKRR</sequence>
<dbReference type="EMBL" id="JBIXKD010000027">
    <property type="protein sequence ID" value="MFJ5323515.1"/>
    <property type="molecule type" value="Genomic_DNA"/>
</dbReference>
<organism evidence="2 3">
    <name type="scientific">Pectobacterium parvum</name>
    <dbReference type="NCBI Taxonomy" id="2778550"/>
    <lineage>
        <taxon>Bacteria</taxon>
        <taxon>Pseudomonadati</taxon>
        <taxon>Pseudomonadota</taxon>
        <taxon>Gammaproteobacteria</taxon>
        <taxon>Enterobacterales</taxon>
        <taxon>Pectobacteriaceae</taxon>
        <taxon>Pectobacterium</taxon>
    </lineage>
</organism>
<proteinExistence type="predicted"/>
<protein>
    <submittedName>
        <fullName evidence="2">Uncharacterized protein</fullName>
    </submittedName>
</protein>
<reference evidence="1 4" key="3">
    <citation type="submission" date="2024-10" db="EMBL/GenBank/DDBJ databases">
        <authorList>
            <person name="Lu C.-H."/>
        </authorList>
    </citation>
    <scope>NUCLEOTIDE SEQUENCE [LARGE SCALE GENOMIC DNA]</scope>
    <source>
        <strain evidence="1 4">22QBSP01-2</strain>
    </source>
</reference>
<evidence type="ECO:0000313" key="4">
    <source>
        <dbReference type="Proteomes" id="UP001617714"/>
    </source>
</evidence>
<dbReference type="EMBL" id="CP046377">
    <property type="protein sequence ID" value="QHQ25965.1"/>
    <property type="molecule type" value="Genomic_DNA"/>
</dbReference>
<reference evidence="3" key="1">
    <citation type="submission" date="2019-11" db="EMBL/GenBank/DDBJ databases">
        <authorList>
            <person name="Jee S."/>
        </authorList>
    </citation>
    <scope>NUCLEOTIDE SEQUENCE [LARGE SCALE GENOMIC DNA]</scope>
    <source>
        <strain evidence="3">PZ1</strain>
    </source>
</reference>
<gene>
    <name evidence="1" type="ORF">ACIPSN_19610</name>
    <name evidence="2" type="ORF">GMX10_19495</name>
</gene>
<evidence type="ECO:0000313" key="1">
    <source>
        <dbReference type="EMBL" id="MFJ5323515.1"/>
    </source>
</evidence>